<organism evidence="20 22">
    <name type="scientific">Nicrophorus vespilloides</name>
    <name type="common">Boreal carrion beetle</name>
    <dbReference type="NCBI Taxonomy" id="110193"/>
    <lineage>
        <taxon>Eukaryota</taxon>
        <taxon>Metazoa</taxon>
        <taxon>Ecdysozoa</taxon>
        <taxon>Arthropoda</taxon>
        <taxon>Hexapoda</taxon>
        <taxon>Insecta</taxon>
        <taxon>Pterygota</taxon>
        <taxon>Neoptera</taxon>
        <taxon>Endopterygota</taxon>
        <taxon>Coleoptera</taxon>
        <taxon>Polyphaga</taxon>
        <taxon>Staphyliniformia</taxon>
        <taxon>Silphidae</taxon>
        <taxon>Nicrophorinae</taxon>
        <taxon>Nicrophorus</taxon>
    </lineage>
</organism>
<feature type="transmembrane region" description="Helical" evidence="19">
    <location>
        <begin position="91"/>
        <end position="110"/>
    </location>
</feature>
<dbReference type="RefSeq" id="XP_017779709.1">
    <property type="nucleotide sequence ID" value="XM_017924220.1"/>
</dbReference>
<dbReference type="InterPro" id="IPR049941">
    <property type="entry name" value="LPLAT_7/PORCN-like"/>
</dbReference>
<dbReference type="PANTHER" id="PTHR13906:SF14">
    <property type="entry name" value="LYSOPHOSPHOLIPID ACYLTRANSFERASE 5"/>
    <property type="match status" value="1"/>
</dbReference>
<dbReference type="Pfam" id="PF03062">
    <property type="entry name" value="MBOAT"/>
    <property type="match status" value="1"/>
</dbReference>
<keyword evidence="6" id="KW-0808">Transferase</keyword>
<dbReference type="GeneID" id="108564982"/>
<dbReference type="EC" id="2.3.1.n6" evidence="17"/>
<keyword evidence="20" id="KW-1185">Reference proteome</keyword>
<sequence>MENPSLLGMLSKQVGVSPAALSLLLSIFAGYPLSIIHRKFFYGKPAHIQHLYFIVTGLGIGYLNYGTEILHAVFAVVFSYLTMVVFRGNEICVAITFFFNMIYLLIGYYYSSTLNYDINWTMPQCVLVLRLIGTAFDYYDGNQPEGELSATSKKLALTKRPSFGEYCGLMFFPGSFLVGPQFPMRRYQDFVAGKFSSTEGKPPNCIDPALKRLGLGVMYLAIFQVVGIFVNDDFILSESFVEMSFIKRYFLIGVWGRIALYKYISCWLITEGACIMFGVTHNGKDEAGNIKWDGLANVDIVRFETATEFNHYIQSFNINTNHWVAQYVYKRLKFLGNRHLSQGSALLFLAIWHGFHSGYYTCFIFEFMVMYMEKDWQGILKKNPHVAAIFQKKPMDTLSYIALRIYTFGFMGWCMIPFALLTFSKYWQAYGAVNYMGIVLFLMWPIVYSPIIKIIAKATRPKETTSQVAREHAE</sequence>
<evidence type="ECO:0000313" key="21">
    <source>
        <dbReference type="RefSeq" id="XP_017779699.1"/>
    </source>
</evidence>
<evidence type="ECO:0000256" key="1">
    <source>
        <dbReference type="ARBA" id="ARBA00004141"/>
    </source>
</evidence>
<evidence type="ECO:0000313" key="20">
    <source>
        <dbReference type="Proteomes" id="UP000695000"/>
    </source>
</evidence>
<evidence type="ECO:0000256" key="4">
    <source>
        <dbReference type="ARBA" id="ARBA00010323"/>
    </source>
</evidence>
<feature type="transmembrane region" description="Helical" evidence="19">
    <location>
        <begin position="217"/>
        <end position="237"/>
    </location>
</feature>
<evidence type="ECO:0000256" key="13">
    <source>
        <dbReference type="ARBA" id="ARBA00023264"/>
    </source>
</evidence>
<comment type="similarity">
    <text evidence="4">Belongs to the membrane-bound acyltransferase family.</text>
</comment>
<keyword evidence="10" id="KW-0443">Lipid metabolism</keyword>
<gene>
    <name evidence="21 22 23" type="primary">LOC108564982</name>
</gene>
<feature type="transmembrane region" description="Helical" evidence="19">
    <location>
        <begin position="46"/>
        <end position="63"/>
    </location>
</feature>
<evidence type="ECO:0000256" key="11">
    <source>
        <dbReference type="ARBA" id="ARBA00023136"/>
    </source>
</evidence>
<feature type="transmembrane region" description="Helical" evidence="19">
    <location>
        <begin position="435"/>
        <end position="456"/>
    </location>
</feature>
<evidence type="ECO:0000256" key="16">
    <source>
        <dbReference type="ARBA" id="ARBA00026120"/>
    </source>
</evidence>
<evidence type="ECO:0000256" key="12">
    <source>
        <dbReference type="ARBA" id="ARBA00023209"/>
    </source>
</evidence>
<feature type="transmembrane region" description="Helical" evidence="19">
    <location>
        <begin position="249"/>
        <end position="270"/>
    </location>
</feature>
<evidence type="ECO:0000256" key="5">
    <source>
        <dbReference type="ARBA" id="ARBA00022516"/>
    </source>
</evidence>
<keyword evidence="5" id="KW-0444">Lipid biosynthesis</keyword>
<keyword evidence="13" id="KW-1208">Phospholipid metabolism</keyword>
<evidence type="ECO:0000256" key="14">
    <source>
        <dbReference type="ARBA" id="ARBA00023315"/>
    </source>
</evidence>
<evidence type="ECO:0000256" key="2">
    <source>
        <dbReference type="ARBA" id="ARBA00004240"/>
    </source>
</evidence>
<dbReference type="Proteomes" id="UP000695000">
    <property type="component" value="Unplaced"/>
</dbReference>
<keyword evidence="12" id="KW-0594">Phospholipid biosynthesis</keyword>
<keyword evidence="14 21" id="KW-0012">Acyltransferase</keyword>
<comment type="subcellular location">
    <subcellularLocation>
        <location evidence="2">Endoplasmic reticulum</location>
    </subcellularLocation>
    <subcellularLocation>
        <location evidence="1">Membrane</location>
        <topology evidence="1">Multi-pass membrane protein</topology>
    </subcellularLocation>
</comment>
<feature type="transmembrane region" description="Helical" evidence="19">
    <location>
        <begin position="15"/>
        <end position="34"/>
    </location>
</feature>
<protein>
    <recommendedName>
        <fullName evidence="18">Lysophospholipid acyltransferase 5</fullName>
        <ecNumber evidence="16">2.3.1.23</ecNumber>
        <ecNumber evidence="17">2.3.1.n6</ecNumber>
    </recommendedName>
</protein>
<dbReference type="PANTHER" id="PTHR13906">
    <property type="entry name" value="PORCUPINE"/>
    <property type="match status" value="1"/>
</dbReference>
<evidence type="ECO:0000313" key="23">
    <source>
        <dbReference type="RefSeq" id="XP_017779709.1"/>
    </source>
</evidence>
<feature type="transmembrane region" description="Helical" evidence="19">
    <location>
        <begin position="401"/>
        <end position="423"/>
    </location>
</feature>
<keyword evidence="7 19" id="KW-0812">Transmembrane</keyword>
<dbReference type="EC" id="2.3.1.23" evidence="16"/>
<keyword evidence="9 19" id="KW-1133">Transmembrane helix</keyword>
<comment type="pathway">
    <text evidence="3">Lipid metabolism; phospholipid metabolism.</text>
</comment>
<evidence type="ECO:0000256" key="3">
    <source>
        <dbReference type="ARBA" id="ARBA00005074"/>
    </source>
</evidence>
<keyword evidence="11 19" id="KW-0472">Membrane</keyword>
<evidence type="ECO:0000256" key="19">
    <source>
        <dbReference type="SAM" id="Phobius"/>
    </source>
</evidence>
<dbReference type="InterPro" id="IPR004299">
    <property type="entry name" value="MBOAT_fam"/>
</dbReference>
<reference evidence="21 22" key="1">
    <citation type="submission" date="2025-05" db="UniProtKB">
        <authorList>
            <consortium name="RefSeq"/>
        </authorList>
    </citation>
    <scope>IDENTIFICATION</scope>
    <source>
        <tissue evidence="21 22">Whole Larva</tissue>
    </source>
</reference>
<feature type="transmembrane region" description="Helical" evidence="19">
    <location>
        <begin position="345"/>
        <end position="372"/>
    </location>
</feature>
<accession>A0ABM1MYQ5</accession>
<evidence type="ECO:0000256" key="15">
    <source>
        <dbReference type="ARBA" id="ARBA00025707"/>
    </source>
</evidence>
<evidence type="ECO:0000256" key="8">
    <source>
        <dbReference type="ARBA" id="ARBA00022824"/>
    </source>
</evidence>
<evidence type="ECO:0000256" key="7">
    <source>
        <dbReference type="ARBA" id="ARBA00022692"/>
    </source>
</evidence>
<dbReference type="GO" id="GO:0016746">
    <property type="term" value="F:acyltransferase activity"/>
    <property type="evidence" value="ECO:0007669"/>
    <property type="project" value="UniProtKB-KW"/>
</dbReference>
<evidence type="ECO:0000256" key="6">
    <source>
        <dbReference type="ARBA" id="ARBA00022679"/>
    </source>
</evidence>
<evidence type="ECO:0000256" key="18">
    <source>
        <dbReference type="ARBA" id="ARBA00039721"/>
    </source>
</evidence>
<evidence type="ECO:0000313" key="22">
    <source>
        <dbReference type="RefSeq" id="XP_017779705.1"/>
    </source>
</evidence>
<evidence type="ECO:0000256" key="9">
    <source>
        <dbReference type="ARBA" id="ARBA00022989"/>
    </source>
</evidence>
<evidence type="ECO:0000256" key="10">
    <source>
        <dbReference type="ARBA" id="ARBA00023098"/>
    </source>
</evidence>
<keyword evidence="8" id="KW-0256">Endoplasmic reticulum</keyword>
<dbReference type="RefSeq" id="XP_017779705.1">
    <property type="nucleotide sequence ID" value="XM_017924216.1"/>
</dbReference>
<name>A0ABM1MYQ5_NICVS</name>
<proteinExistence type="inferred from homology"/>
<comment type="pathway">
    <text evidence="15">Phospholipid metabolism.</text>
</comment>
<dbReference type="RefSeq" id="XP_017779699.1">
    <property type="nucleotide sequence ID" value="XM_017924210.1"/>
</dbReference>
<evidence type="ECO:0000256" key="17">
    <source>
        <dbReference type="ARBA" id="ARBA00038923"/>
    </source>
</evidence>